<evidence type="ECO:0000256" key="1">
    <source>
        <dbReference type="ARBA" id="ARBA00022553"/>
    </source>
</evidence>
<dbReference type="PANTHER" id="PTHR43214">
    <property type="entry name" value="TWO-COMPONENT RESPONSE REGULATOR"/>
    <property type="match status" value="1"/>
</dbReference>
<keyword evidence="4" id="KW-0804">Transcription</keyword>
<dbReference type="InterPro" id="IPR039420">
    <property type="entry name" value="WalR-like"/>
</dbReference>
<dbReference type="Gene3D" id="3.40.50.2300">
    <property type="match status" value="1"/>
</dbReference>
<protein>
    <submittedName>
        <fullName evidence="8">Response regulator transcription factor</fullName>
    </submittedName>
</protein>
<dbReference type="PROSITE" id="PS00622">
    <property type="entry name" value="HTH_LUXR_1"/>
    <property type="match status" value="1"/>
</dbReference>
<dbReference type="PROSITE" id="PS50110">
    <property type="entry name" value="RESPONSE_REGULATORY"/>
    <property type="match status" value="1"/>
</dbReference>
<feature type="domain" description="HTH luxR-type" evidence="6">
    <location>
        <begin position="148"/>
        <end position="213"/>
    </location>
</feature>
<evidence type="ECO:0000256" key="4">
    <source>
        <dbReference type="ARBA" id="ARBA00023163"/>
    </source>
</evidence>
<evidence type="ECO:0000259" key="6">
    <source>
        <dbReference type="PROSITE" id="PS50043"/>
    </source>
</evidence>
<dbReference type="Pfam" id="PF00196">
    <property type="entry name" value="GerE"/>
    <property type="match status" value="1"/>
</dbReference>
<feature type="modified residue" description="4-aspartylphosphate" evidence="5">
    <location>
        <position position="54"/>
    </location>
</feature>
<reference evidence="8 9" key="1">
    <citation type="submission" date="2019-07" db="EMBL/GenBank/DDBJ databases">
        <title>Microlunatus dokdonensis sp. nov. isolated from the rhizospheric soil of the wild plant Elymus tsukushiensis.</title>
        <authorList>
            <person name="Ghim S.-Y."/>
            <person name="Hwang Y.-J."/>
            <person name="Son J.-S."/>
            <person name="Shin J.-H."/>
        </authorList>
    </citation>
    <scope>NUCLEOTIDE SEQUENCE [LARGE SCALE GENOMIC DNA]</scope>
    <source>
        <strain evidence="8 9">KUDC0627</strain>
    </source>
</reference>
<name>A0A516Q4D0_9ACTN</name>
<dbReference type="EMBL" id="CP041692">
    <property type="protein sequence ID" value="QDP98289.1"/>
    <property type="molecule type" value="Genomic_DNA"/>
</dbReference>
<keyword evidence="3" id="KW-0238">DNA-binding</keyword>
<keyword evidence="1 5" id="KW-0597">Phosphoprotein</keyword>
<evidence type="ECO:0000259" key="7">
    <source>
        <dbReference type="PROSITE" id="PS50110"/>
    </source>
</evidence>
<dbReference type="PRINTS" id="PR00038">
    <property type="entry name" value="HTHLUXR"/>
</dbReference>
<dbReference type="AlphaFoldDB" id="A0A516Q4D0"/>
<accession>A0A516Q4D0</accession>
<sequence length="239" mass="26130">MIRLLIVDDQELVRTGFRLILDFEPDIDVVGEATDGRDCLRLVSALQPDVVLMDIRMPALDGIETTQRLAAAGSGARVLILTTFDLDDYVYAALRAGASGYLVKDAPRAQLVDAVRAVARGDALLAPTVVRRMIDRFVRLPPPGDLVLPEKVRLLSDREREVLARLARGLSNAEIASELVISDATVKTHVARLLSKLGVRDRIQAIVLAYETGFIRPGDRPDSGKNVGLDRPDGLKFRG</sequence>
<dbReference type="InterPro" id="IPR000792">
    <property type="entry name" value="Tscrpt_reg_LuxR_C"/>
</dbReference>
<dbReference type="InterPro" id="IPR058245">
    <property type="entry name" value="NreC/VraR/RcsB-like_REC"/>
</dbReference>
<dbReference type="SMART" id="SM00448">
    <property type="entry name" value="REC"/>
    <property type="match status" value="1"/>
</dbReference>
<proteinExistence type="predicted"/>
<evidence type="ECO:0000313" key="8">
    <source>
        <dbReference type="EMBL" id="QDP98289.1"/>
    </source>
</evidence>
<dbReference type="Pfam" id="PF00072">
    <property type="entry name" value="Response_reg"/>
    <property type="match status" value="1"/>
</dbReference>
<dbReference type="InterPro" id="IPR001789">
    <property type="entry name" value="Sig_transdc_resp-reg_receiver"/>
</dbReference>
<evidence type="ECO:0000313" key="9">
    <source>
        <dbReference type="Proteomes" id="UP000319263"/>
    </source>
</evidence>
<gene>
    <name evidence="8" type="ORF">FOE78_22395</name>
</gene>
<feature type="domain" description="Response regulatory" evidence="7">
    <location>
        <begin position="3"/>
        <end position="119"/>
    </location>
</feature>
<dbReference type="KEGG" id="mik:FOE78_22395"/>
<dbReference type="Proteomes" id="UP000319263">
    <property type="component" value="Chromosome"/>
</dbReference>
<dbReference type="GO" id="GO:0006355">
    <property type="term" value="P:regulation of DNA-templated transcription"/>
    <property type="evidence" value="ECO:0007669"/>
    <property type="project" value="InterPro"/>
</dbReference>
<dbReference type="SMART" id="SM00421">
    <property type="entry name" value="HTH_LUXR"/>
    <property type="match status" value="1"/>
</dbReference>
<dbReference type="GO" id="GO:0000160">
    <property type="term" value="P:phosphorelay signal transduction system"/>
    <property type="evidence" value="ECO:0007669"/>
    <property type="project" value="InterPro"/>
</dbReference>
<evidence type="ECO:0000256" key="2">
    <source>
        <dbReference type="ARBA" id="ARBA00023015"/>
    </source>
</evidence>
<dbReference type="GO" id="GO:0003677">
    <property type="term" value="F:DNA binding"/>
    <property type="evidence" value="ECO:0007669"/>
    <property type="project" value="UniProtKB-KW"/>
</dbReference>
<dbReference type="PROSITE" id="PS50043">
    <property type="entry name" value="HTH_LUXR_2"/>
    <property type="match status" value="1"/>
</dbReference>
<dbReference type="SUPFAM" id="SSF52172">
    <property type="entry name" value="CheY-like"/>
    <property type="match status" value="1"/>
</dbReference>
<dbReference type="RefSeq" id="WP_143988230.1">
    <property type="nucleotide sequence ID" value="NZ_CP041692.1"/>
</dbReference>
<evidence type="ECO:0000256" key="5">
    <source>
        <dbReference type="PROSITE-ProRule" id="PRU00169"/>
    </source>
</evidence>
<keyword evidence="2" id="KW-0805">Transcription regulation</keyword>
<dbReference type="OrthoDB" id="9808843at2"/>
<dbReference type="PANTHER" id="PTHR43214:SF24">
    <property type="entry name" value="TRANSCRIPTIONAL REGULATORY PROTEIN NARL-RELATED"/>
    <property type="match status" value="1"/>
</dbReference>
<dbReference type="CDD" id="cd17535">
    <property type="entry name" value="REC_NarL-like"/>
    <property type="match status" value="1"/>
</dbReference>
<dbReference type="InterPro" id="IPR011006">
    <property type="entry name" value="CheY-like_superfamily"/>
</dbReference>
<keyword evidence="9" id="KW-1185">Reference proteome</keyword>
<dbReference type="InterPro" id="IPR016032">
    <property type="entry name" value="Sig_transdc_resp-reg_C-effctor"/>
</dbReference>
<dbReference type="SUPFAM" id="SSF46894">
    <property type="entry name" value="C-terminal effector domain of the bipartite response regulators"/>
    <property type="match status" value="1"/>
</dbReference>
<dbReference type="CDD" id="cd06170">
    <property type="entry name" value="LuxR_C_like"/>
    <property type="match status" value="1"/>
</dbReference>
<evidence type="ECO:0000256" key="3">
    <source>
        <dbReference type="ARBA" id="ARBA00023125"/>
    </source>
</evidence>
<organism evidence="8 9">
    <name type="scientific">Microlunatus elymi</name>
    <dbReference type="NCBI Taxonomy" id="2596828"/>
    <lineage>
        <taxon>Bacteria</taxon>
        <taxon>Bacillati</taxon>
        <taxon>Actinomycetota</taxon>
        <taxon>Actinomycetes</taxon>
        <taxon>Propionibacteriales</taxon>
        <taxon>Propionibacteriaceae</taxon>
        <taxon>Microlunatus</taxon>
    </lineage>
</organism>